<gene>
    <name evidence="1" type="ORF">ACJMK2_014835</name>
</gene>
<dbReference type="AlphaFoldDB" id="A0ABD3V4Z9"/>
<accession>A0ABD3V4Z9</accession>
<comment type="caution">
    <text evidence="1">The sequence shown here is derived from an EMBL/GenBank/DDBJ whole genome shotgun (WGS) entry which is preliminary data.</text>
</comment>
<evidence type="ECO:0000313" key="2">
    <source>
        <dbReference type="Proteomes" id="UP001634394"/>
    </source>
</evidence>
<evidence type="ECO:0008006" key="3">
    <source>
        <dbReference type="Google" id="ProtNLM"/>
    </source>
</evidence>
<dbReference type="SUPFAM" id="SSF56399">
    <property type="entry name" value="ADP-ribosylation"/>
    <property type="match status" value="1"/>
</dbReference>
<dbReference type="Proteomes" id="UP001634394">
    <property type="component" value="Unassembled WGS sequence"/>
</dbReference>
<sequence>MTAIELAGAYGFTDVKKVLTNHICNFETEAEEIDTFYPWHADMELKGPGLIDITLTAYKNTFHPKNIDPRKPIVTVLGDIFNDLNTSQNRWKDVRDKICDSLYVVSDVSGKQLKKCASRQEFYESIVNVYTNESTFLYTIMNTALRRQNVSDYKPSAMDLAMGPYVVMFQTLLLFWAELTRETATTYRRMLLTEKDVEQYQTGVRFTWLSFVSSSVDLEKALPFPTRSEVKDGCIVIFTIDNTIRSTHTPRNIEKYAQYMERERVYPTGSTFVVTGRRRERNNDIYVDLKLLSS</sequence>
<proteinExistence type="predicted"/>
<reference evidence="1 2" key="1">
    <citation type="submission" date="2024-11" db="EMBL/GenBank/DDBJ databases">
        <title>Chromosome-level genome assembly of the freshwater bivalve Anodonta woodiana.</title>
        <authorList>
            <person name="Chen X."/>
        </authorList>
    </citation>
    <scope>NUCLEOTIDE SEQUENCE [LARGE SCALE GENOMIC DNA]</scope>
    <source>
        <strain evidence="1">MN2024</strain>
        <tissue evidence="1">Gills</tissue>
    </source>
</reference>
<name>A0ABD3V4Z9_SINWO</name>
<dbReference type="EMBL" id="JBJQND010000014">
    <property type="protein sequence ID" value="KAL3855628.1"/>
    <property type="molecule type" value="Genomic_DNA"/>
</dbReference>
<keyword evidence="2" id="KW-1185">Reference proteome</keyword>
<protein>
    <recommendedName>
        <fullName evidence="3">Mono(ADP-ribosyl)transferase</fullName>
    </recommendedName>
</protein>
<dbReference type="Gene3D" id="3.90.176.10">
    <property type="entry name" value="Toxin ADP-ribosyltransferase, Chain A, domain 1"/>
    <property type="match status" value="1"/>
</dbReference>
<evidence type="ECO:0000313" key="1">
    <source>
        <dbReference type="EMBL" id="KAL3855628.1"/>
    </source>
</evidence>
<organism evidence="1 2">
    <name type="scientific">Sinanodonta woodiana</name>
    <name type="common">Chinese pond mussel</name>
    <name type="synonym">Anodonta woodiana</name>
    <dbReference type="NCBI Taxonomy" id="1069815"/>
    <lineage>
        <taxon>Eukaryota</taxon>
        <taxon>Metazoa</taxon>
        <taxon>Spiralia</taxon>
        <taxon>Lophotrochozoa</taxon>
        <taxon>Mollusca</taxon>
        <taxon>Bivalvia</taxon>
        <taxon>Autobranchia</taxon>
        <taxon>Heteroconchia</taxon>
        <taxon>Palaeoheterodonta</taxon>
        <taxon>Unionida</taxon>
        <taxon>Unionoidea</taxon>
        <taxon>Unionidae</taxon>
        <taxon>Unioninae</taxon>
        <taxon>Sinanodonta</taxon>
    </lineage>
</organism>